<dbReference type="Proteomes" id="UP000054770">
    <property type="component" value="Unassembled WGS sequence"/>
</dbReference>
<protein>
    <recommendedName>
        <fullName evidence="4">IPT/TIG domain-containing protein</fullName>
    </recommendedName>
</protein>
<evidence type="ECO:0000313" key="2">
    <source>
        <dbReference type="EMBL" id="SAL85992.1"/>
    </source>
</evidence>
<feature type="transmembrane region" description="Helical" evidence="1">
    <location>
        <begin position="78"/>
        <end position="99"/>
    </location>
</feature>
<proteinExistence type="predicted"/>
<organism evidence="2 3">
    <name type="scientific">Caballeronia choica</name>
    <dbReference type="NCBI Taxonomy" id="326476"/>
    <lineage>
        <taxon>Bacteria</taxon>
        <taxon>Pseudomonadati</taxon>
        <taxon>Pseudomonadota</taxon>
        <taxon>Betaproteobacteria</taxon>
        <taxon>Burkholderiales</taxon>
        <taxon>Burkholderiaceae</taxon>
        <taxon>Caballeronia</taxon>
    </lineage>
</organism>
<keyword evidence="1" id="KW-0472">Membrane</keyword>
<dbReference type="EMBL" id="FCON02000208">
    <property type="protein sequence ID" value="SAL85992.1"/>
    <property type="molecule type" value="Genomic_DNA"/>
</dbReference>
<reference evidence="2" key="1">
    <citation type="submission" date="2016-01" db="EMBL/GenBank/DDBJ databases">
        <authorList>
            <person name="Peeters C."/>
        </authorList>
    </citation>
    <scope>NUCLEOTIDE SEQUENCE [LARGE SCALE GENOMIC DNA]</scope>
    <source>
        <strain evidence="2">LMG 22940</strain>
    </source>
</reference>
<evidence type="ECO:0008006" key="4">
    <source>
        <dbReference type="Google" id="ProtNLM"/>
    </source>
</evidence>
<feature type="transmembrane region" description="Helical" evidence="1">
    <location>
        <begin position="37"/>
        <end position="66"/>
    </location>
</feature>
<name>A0A158KXX9_9BURK</name>
<evidence type="ECO:0000256" key="1">
    <source>
        <dbReference type="SAM" id="Phobius"/>
    </source>
</evidence>
<keyword evidence="1" id="KW-0812">Transmembrane</keyword>
<gene>
    <name evidence="2" type="ORF">AWB68_07871</name>
</gene>
<keyword evidence="3" id="KW-1185">Reference proteome</keyword>
<dbReference type="AlphaFoldDB" id="A0A158KXX9"/>
<dbReference type="OrthoDB" id="9157342at2"/>
<keyword evidence="1" id="KW-1133">Transmembrane helix</keyword>
<accession>A0A158KXX9</accession>
<comment type="caution">
    <text evidence="2">The sequence shown here is derived from an EMBL/GenBank/DDBJ whole genome shotgun (WGS) entry which is preliminary data.</text>
</comment>
<dbReference type="RefSeq" id="WP_087649662.1">
    <property type="nucleotide sequence ID" value="NZ_FCON02000208.1"/>
</dbReference>
<feature type="transmembrane region" description="Helical" evidence="1">
    <location>
        <begin position="166"/>
        <end position="184"/>
    </location>
</feature>
<evidence type="ECO:0000313" key="3">
    <source>
        <dbReference type="Proteomes" id="UP000054770"/>
    </source>
</evidence>
<sequence>MRQLLVAAVLIVAGIALLFVAPVAIVATSSGRETSLILPLFAVAGVVLLIATLALVSLAFGTFGLADKSQAMALPEGSIRAVIAVALVVLFAILCVFLFERLYAGGPLITTPELTESQVSDFKGQNPKVGVVVILPSNKDKANKLFVITYRDPEGTKEGTDFAKQLLVLIGTLVTAVSSFYFGAKTASAATTSTEKPKGAPTIRAMKPNVISLAGAPQTHDLEIVGDNLNAIKSVKVVRGKDQILGTNVVSNDMVVRCQIPVTADTALGQWDLMIIDGSSRQATLQNAITVDP</sequence>